<sequence>MKIMDHLMYQREVKIDSAKRHTKLAKRQRPDFVHKIIVAFGQSKLRKFQAGERSQTEDAEVENSKPGGWWF</sequence>
<evidence type="ECO:0000313" key="3">
    <source>
        <dbReference type="Proteomes" id="UP000316621"/>
    </source>
</evidence>
<proteinExistence type="predicted"/>
<dbReference type="Proteomes" id="UP000316621">
    <property type="component" value="Chromosome 6"/>
</dbReference>
<dbReference type="AlphaFoldDB" id="A0A4Y7K764"/>
<evidence type="ECO:0000256" key="1">
    <source>
        <dbReference type="SAM" id="MobiDB-lite"/>
    </source>
</evidence>
<keyword evidence="3" id="KW-1185">Reference proteome</keyword>
<protein>
    <submittedName>
        <fullName evidence="2">Uncharacterized protein</fullName>
    </submittedName>
</protein>
<evidence type="ECO:0000313" key="2">
    <source>
        <dbReference type="EMBL" id="RZC67835.1"/>
    </source>
</evidence>
<accession>A0A4Y7K764</accession>
<gene>
    <name evidence="2" type="ORF">C5167_011522</name>
</gene>
<dbReference type="EMBL" id="CM010720">
    <property type="protein sequence ID" value="RZC67835.1"/>
    <property type="molecule type" value="Genomic_DNA"/>
</dbReference>
<name>A0A4Y7K764_PAPSO</name>
<organism evidence="2 3">
    <name type="scientific">Papaver somniferum</name>
    <name type="common">Opium poppy</name>
    <dbReference type="NCBI Taxonomy" id="3469"/>
    <lineage>
        <taxon>Eukaryota</taxon>
        <taxon>Viridiplantae</taxon>
        <taxon>Streptophyta</taxon>
        <taxon>Embryophyta</taxon>
        <taxon>Tracheophyta</taxon>
        <taxon>Spermatophyta</taxon>
        <taxon>Magnoliopsida</taxon>
        <taxon>Ranunculales</taxon>
        <taxon>Papaveraceae</taxon>
        <taxon>Papaveroideae</taxon>
        <taxon>Papaver</taxon>
    </lineage>
</organism>
<reference evidence="2 3" key="1">
    <citation type="journal article" date="2018" name="Science">
        <title>The opium poppy genome and morphinan production.</title>
        <authorList>
            <person name="Guo L."/>
            <person name="Winzer T."/>
            <person name="Yang X."/>
            <person name="Li Y."/>
            <person name="Ning Z."/>
            <person name="He Z."/>
            <person name="Teodor R."/>
            <person name="Lu Y."/>
            <person name="Bowser T.A."/>
            <person name="Graham I.A."/>
            <person name="Ye K."/>
        </authorList>
    </citation>
    <scope>NUCLEOTIDE SEQUENCE [LARGE SCALE GENOMIC DNA]</scope>
    <source>
        <strain evidence="3">cv. HN1</strain>
        <tissue evidence="2">Leaves</tissue>
    </source>
</reference>
<feature type="region of interest" description="Disordered" evidence="1">
    <location>
        <begin position="49"/>
        <end position="71"/>
    </location>
</feature>
<dbReference type="Gramene" id="RZC67835">
    <property type="protein sequence ID" value="RZC67835"/>
    <property type="gene ID" value="C5167_011522"/>
</dbReference>